<proteinExistence type="predicted"/>
<protein>
    <submittedName>
        <fullName evidence="2">Uncharacterized protein</fullName>
    </submittedName>
</protein>
<dbReference type="AlphaFoldDB" id="A0A061QPX9"/>
<feature type="compositionally biased region" description="Low complexity" evidence="1">
    <location>
        <begin position="13"/>
        <end position="30"/>
    </location>
</feature>
<organism evidence="2">
    <name type="scientific">Tetraselmis sp. GSL018</name>
    <dbReference type="NCBI Taxonomy" id="582737"/>
    <lineage>
        <taxon>Eukaryota</taxon>
        <taxon>Viridiplantae</taxon>
        <taxon>Chlorophyta</taxon>
        <taxon>core chlorophytes</taxon>
        <taxon>Chlorodendrophyceae</taxon>
        <taxon>Chlorodendrales</taxon>
        <taxon>Chlorodendraceae</taxon>
        <taxon>Tetraselmis</taxon>
    </lineage>
</organism>
<dbReference type="EMBL" id="GBEZ01024282">
    <property type="protein sequence ID" value="JAC62687.1"/>
    <property type="molecule type" value="Transcribed_RNA"/>
</dbReference>
<name>A0A061QPX9_9CHLO</name>
<reference evidence="2" key="1">
    <citation type="submission" date="2014-05" db="EMBL/GenBank/DDBJ databases">
        <title>The transcriptome of the halophilic microalga Tetraselmis sp. GSL018 isolated from the Great Salt Lake, Utah.</title>
        <authorList>
            <person name="Jinkerson R.E."/>
            <person name="D'Adamo S."/>
            <person name="Posewitz M.C."/>
        </authorList>
    </citation>
    <scope>NUCLEOTIDE SEQUENCE</scope>
    <source>
        <strain evidence="2">GSL018</strain>
    </source>
</reference>
<feature type="region of interest" description="Disordered" evidence="1">
    <location>
        <begin position="1"/>
        <end position="74"/>
    </location>
</feature>
<feature type="non-terminal residue" evidence="2">
    <location>
        <position position="1"/>
    </location>
</feature>
<feature type="non-terminal residue" evidence="2">
    <location>
        <position position="74"/>
    </location>
</feature>
<accession>A0A061QPX9</accession>
<evidence type="ECO:0000313" key="2">
    <source>
        <dbReference type="EMBL" id="JAC62687.1"/>
    </source>
</evidence>
<sequence length="74" mass="8006">PRRVRGHRPAQLPPAHVVVPQRPQVPAQPARGRRRLKSPHPPTRALENSMVSAGESPSAFQRLPPLPGAVACKS</sequence>
<evidence type="ECO:0000256" key="1">
    <source>
        <dbReference type="SAM" id="MobiDB-lite"/>
    </source>
</evidence>
<gene>
    <name evidence="2" type="ORF">TSPGSL018_22596</name>
</gene>